<proteinExistence type="inferred from homology"/>
<dbReference type="PANTHER" id="PTHR43377">
    <property type="entry name" value="BILIVERDIN REDUCTASE A"/>
    <property type="match status" value="1"/>
</dbReference>
<keyword evidence="4" id="KW-0560">Oxidoreductase</keyword>
<dbReference type="InterPro" id="IPR055170">
    <property type="entry name" value="GFO_IDH_MocA-like_dom"/>
</dbReference>
<dbReference type="InterPro" id="IPR032675">
    <property type="entry name" value="LRR_dom_sf"/>
</dbReference>
<dbReference type="InterPro" id="IPR036291">
    <property type="entry name" value="NAD(P)-bd_dom_sf"/>
</dbReference>
<dbReference type="Pfam" id="PF01408">
    <property type="entry name" value="GFO_IDH_MocA"/>
    <property type="match status" value="1"/>
</dbReference>
<dbReference type="GO" id="GO:0016491">
    <property type="term" value="F:oxidoreductase activity"/>
    <property type="evidence" value="ECO:0007669"/>
    <property type="project" value="UniProtKB-KW"/>
</dbReference>
<accession>A0AAD8Y595</accession>
<dbReference type="SMART" id="SM00368">
    <property type="entry name" value="LRR_RI"/>
    <property type="match status" value="2"/>
</dbReference>
<dbReference type="Proteomes" id="UP001224775">
    <property type="component" value="Unassembled WGS sequence"/>
</dbReference>
<dbReference type="Gene3D" id="3.40.50.720">
    <property type="entry name" value="NAD(P)-binding Rossmann-like Domain"/>
    <property type="match status" value="1"/>
</dbReference>
<dbReference type="InterPro" id="IPR000683">
    <property type="entry name" value="Gfo/Idh/MocA-like_OxRdtase_N"/>
</dbReference>
<evidence type="ECO:0000313" key="5">
    <source>
        <dbReference type="Proteomes" id="UP001224775"/>
    </source>
</evidence>
<evidence type="ECO:0000256" key="1">
    <source>
        <dbReference type="ARBA" id="ARBA00010928"/>
    </source>
</evidence>
<evidence type="ECO:0000259" key="2">
    <source>
        <dbReference type="Pfam" id="PF01408"/>
    </source>
</evidence>
<sequence>TKASIVLIGAGWWSQGWHLPHLHRNEEVTISAIVDSSPHPTSNLDPNLESLATLATRYDCPIFHSLAELLESPIGKSMDGALVCTPHATHYAIGVELIQEAKRRYEEDEKNYKPLSVLMEKPMTTDVDEAIQLHTLLIERKVADKHNKDENDQRIGGGIGCFLVNHSANFRPQARAAHELIETGKLGDIRHVTAFFASPLSWIFDDPSNTGWNETRGSMLGNGFAWGQQSHILSWIYHVAGVENLVPSKVFCHMTKSDKTGADVSHAATVICSNGATFSLSGTSLLPGNAHSDPPVAKRIEIKIFGTKGAVIYRGDDRDPSSGKLEWLRGDDEEEMGAVEVQCPDLGFEFEDLDQDGNGPASLQCFIDSCLGLDYYVGADCLTGLRNNVRAGGLCVDAILDVVESNKRLRKLGIGGNQRIGRNHIERLCSTVHNHPLVELDLSNSFEPGIADEMLTALLTIDGLKLENLAMSLNNITSAVSTLLSDFLATNPRLKELDLESNKLNDSDAALIANALRSNSTLRSLILYGNRITDVGVESLRLVLCDESSLNAVADSNHICTLDLRKIIDDYNWHYQGHVNRGRKIYSILSSRNLTMSNVQHFGNIDVKLLPNVLEAVQTYATNVDEPKVKPLSIMYEVMRKWGVGNIDTK</sequence>
<organism evidence="4 5">
    <name type="scientific">Skeletonema marinoi</name>
    <dbReference type="NCBI Taxonomy" id="267567"/>
    <lineage>
        <taxon>Eukaryota</taxon>
        <taxon>Sar</taxon>
        <taxon>Stramenopiles</taxon>
        <taxon>Ochrophyta</taxon>
        <taxon>Bacillariophyta</taxon>
        <taxon>Coscinodiscophyceae</taxon>
        <taxon>Thalassiosirophycidae</taxon>
        <taxon>Thalassiosirales</taxon>
        <taxon>Skeletonemataceae</taxon>
        <taxon>Skeletonema</taxon>
        <taxon>Skeletonema marinoi-dohrnii complex</taxon>
    </lineage>
</organism>
<feature type="domain" description="GFO/IDH/MocA-like oxidoreductase" evidence="3">
    <location>
        <begin position="175"/>
        <end position="311"/>
    </location>
</feature>
<feature type="domain" description="Gfo/Idh/MocA-like oxidoreductase N-terminal" evidence="2">
    <location>
        <begin position="5"/>
        <end position="142"/>
    </location>
</feature>
<reference evidence="4" key="1">
    <citation type="submission" date="2023-06" db="EMBL/GenBank/DDBJ databases">
        <title>Survivors Of The Sea: Transcriptome response of Skeletonema marinoi to long-term dormancy.</title>
        <authorList>
            <person name="Pinder M.I.M."/>
            <person name="Kourtchenko O."/>
            <person name="Robertson E.K."/>
            <person name="Larsson T."/>
            <person name="Maumus F."/>
            <person name="Osuna-Cruz C.M."/>
            <person name="Vancaester E."/>
            <person name="Stenow R."/>
            <person name="Vandepoele K."/>
            <person name="Ploug H."/>
            <person name="Bruchert V."/>
            <person name="Godhe A."/>
            <person name="Topel M."/>
        </authorList>
    </citation>
    <scope>NUCLEOTIDE SEQUENCE</scope>
    <source>
        <strain evidence="4">R05AC</strain>
    </source>
</reference>
<dbReference type="EC" id="1.-.-.-" evidence="4"/>
<dbReference type="AlphaFoldDB" id="A0AAD8Y595"/>
<evidence type="ECO:0000259" key="3">
    <source>
        <dbReference type="Pfam" id="PF22725"/>
    </source>
</evidence>
<dbReference type="SUPFAM" id="SSF55347">
    <property type="entry name" value="Glyceraldehyde-3-phosphate dehydrogenase-like, C-terminal domain"/>
    <property type="match status" value="1"/>
</dbReference>
<gene>
    <name evidence="4" type="ORF">QTG54_010367</name>
</gene>
<dbReference type="Gene3D" id="3.80.10.10">
    <property type="entry name" value="Ribonuclease Inhibitor"/>
    <property type="match status" value="1"/>
</dbReference>
<dbReference type="Pfam" id="PF22725">
    <property type="entry name" value="GFO_IDH_MocA_C3"/>
    <property type="match status" value="1"/>
</dbReference>
<dbReference type="GO" id="GO:0000166">
    <property type="term" value="F:nucleotide binding"/>
    <property type="evidence" value="ECO:0007669"/>
    <property type="project" value="InterPro"/>
</dbReference>
<feature type="non-terminal residue" evidence="4">
    <location>
        <position position="650"/>
    </location>
</feature>
<dbReference type="SUPFAM" id="SSF51735">
    <property type="entry name" value="NAD(P)-binding Rossmann-fold domains"/>
    <property type="match status" value="1"/>
</dbReference>
<keyword evidence="5" id="KW-1185">Reference proteome</keyword>
<evidence type="ECO:0000313" key="4">
    <source>
        <dbReference type="EMBL" id="KAK1739051.1"/>
    </source>
</evidence>
<dbReference type="InterPro" id="IPR001611">
    <property type="entry name" value="Leu-rich_rpt"/>
</dbReference>
<dbReference type="Pfam" id="PF13516">
    <property type="entry name" value="LRR_6"/>
    <property type="match status" value="2"/>
</dbReference>
<dbReference type="PANTHER" id="PTHR43377:SF1">
    <property type="entry name" value="BILIVERDIN REDUCTASE A"/>
    <property type="match status" value="1"/>
</dbReference>
<name>A0AAD8Y595_9STRA</name>
<protein>
    <submittedName>
        <fullName evidence="4">Dehydrogenase</fullName>
        <ecNumber evidence="4">1.-.-.-</ecNumber>
    </submittedName>
</protein>
<comment type="caution">
    <text evidence="4">The sequence shown here is derived from an EMBL/GenBank/DDBJ whole genome shotgun (WGS) entry which is preliminary data.</text>
</comment>
<comment type="similarity">
    <text evidence="1">Belongs to the Gfo/Idh/MocA family.</text>
</comment>
<dbReference type="EMBL" id="JATAAI010000019">
    <property type="protein sequence ID" value="KAK1739051.1"/>
    <property type="molecule type" value="Genomic_DNA"/>
</dbReference>
<dbReference type="Gene3D" id="3.30.360.10">
    <property type="entry name" value="Dihydrodipicolinate Reductase, domain 2"/>
    <property type="match status" value="1"/>
</dbReference>
<dbReference type="SUPFAM" id="SSF52047">
    <property type="entry name" value="RNI-like"/>
    <property type="match status" value="1"/>
</dbReference>
<dbReference type="InterPro" id="IPR051450">
    <property type="entry name" value="Gfo/Idh/MocA_Oxidoreductases"/>
</dbReference>